<evidence type="ECO:0000313" key="2">
    <source>
        <dbReference type="Proteomes" id="UP001165064"/>
    </source>
</evidence>
<organism evidence="1 2">
    <name type="scientific">Ambrosiozyma monospora</name>
    <name type="common">Yeast</name>
    <name type="synonym">Endomycopsis monosporus</name>
    <dbReference type="NCBI Taxonomy" id="43982"/>
    <lineage>
        <taxon>Eukaryota</taxon>
        <taxon>Fungi</taxon>
        <taxon>Dikarya</taxon>
        <taxon>Ascomycota</taxon>
        <taxon>Saccharomycotina</taxon>
        <taxon>Pichiomycetes</taxon>
        <taxon>Pichiales</taxon>
        <taxon>Pichiaceae</taxon>
        <taxon>Ambrosiozyma</taxon>
    </lineage>
</organism>
<gene>
    <name evidence="1" type="ORF">Amon02_000212800</name>
</gene>
<evidence type="ECO:0000313" key="1">
    <source>
        <dbReference type="EMBL" id="GME75363.1"/>
    </source>
</evidence>
<reference evidence="1" key="1">
    <citation type="submission" date="2023-04" db="EMBL/GenBank/DDBJ databases">
        <title>Ambrosiozyma monospora NBRC 10751.</title>
        <authorList>
            <person name="Ichikawa N."/>
            <person name="Sato H."/>
            <person name="Tonouchi N."/>
        </authorList>
    </citation>
    <scope>NUCLEOTIDE SEQUENCE</scope>
    <source>
        <strain evidence="1">NBRC 10751</strain>
    </source>
</reference>
<name>A0ACB5SWM7_AMBMO</name>
<accession>A0ACB5SWM7</accession>
<keyword evidence="2" id="KW-1185">Reference proteome</keyword>
<dbReference type="EMBL" id="BSXS01001186">
    <property type="protein sequence ID" value="GME75363.1"/>
    <property type="molecule type" value="Genomic_DNA"/>
</dbReference>
<dbReference type="Proteomes" id="UP001165064">
    <property type="component" value="Unassembled WGS sequence"/>
</dbReference>
<protein>
    <submittedName>
        <fullName evidence="1">Unnamed protein product</fullName>
    </submittedName>
</protein>
<proteinExistence type="predicted"/>
<comment type="caution">
    <text evidence="1">The sequence shown here is derived from an EMBL/GenBank/DDBJ whole genome shotgun (WGS) entry which is preliminary data.</text>
</comment>
<sequence>MEQSQRMSETNERSSSTDDKPEQKQHPEKPEDEQLGTIRSRIIDAAIAEANAIANDKFNTVNHYYRISSDLVGLPIDSPFDLNFEKQLTNYQNLRTEDARTRKFIDISNSASTIFNRFDEVRGIMGSVHLCHKITEKKKKDPNLHYRTGLNRYMVHFSLALPILQFLAVPSDDIQSVTKDLSTKEIVEKTSKIGKTYEKRRNRKRRKIAKSNATGSSILKENYEDFLKSLDYSLIDKSIDNCPANVVTPFLLPSTDETVCESNFGHALLLELKICAIGTECEKQFTIKDDLGGVLPEYITAEVETEEEKSINLNEDDDDDDDDDDEDSENRKIYSVTIDFAMTKGVNSTPGVHIPLGVPNANHG</sequence>